<dbReference type="EMBL" id="JAEQBW010000002">
    <property type="protein sequence ID" value="MBK6264812.1"/>
    <property type="molecule type" value="Genomic_DNA"/>
</dbReference>
<dbReference type="Gene3D" id="3.60.40.10">
    <property type="entry name" value="PPM-type phosphatase domain"/>
    <property type="match status" value="1"/>
</dbReference>
<keyword evidence="3" id="KW-0472">Membrane</keyword>
<feature type="transmembrane region" description="Helical" evidence="3">
    <location>
        <begin position="85"/>
        <end position="102"/>
    </location>
</feature>
<dbReference type="PANTHER" id="PTHR43156">
    <property type="entry name" value="STAGE II SPORULATION PROTEIN E-RELATED"/>
    <property type="match status" value="1"/>
</dbReference>
<protein>
    <submittedName>
        <fullName evidence="5">SpoIIE family protein phosphatase</fullName>
    </submittedName>
</protein>
<evidence type="ECO:0000256" key="3">
    <source>
        <dbReference type="SAM" id="Phobius"/>
    </source>
</evidence>
<gene>
    <name evidence="5" type="ORF">JKA74_07170</name>
</gene>
<keyword evidence="3" id="KW-0812">Transmembrane</keyword>
<feature type="transmembrane region" description="Helical" evidence="3">
    <location>
        <begin position="134"/>
        <end position="160"/>
    </location>
</feature>
<feature type="transmembrane region" description="Helical" evidence="3">
    <location>
        <begin position="166"/>
        <end position="184"/>
    </location>
</feature>
<feature type="domain" description="PPM-type phosphatase" evidence="4">
    <location>
        <begin position="307"/>
        <end position="507"/>
    </location>
</feature>
<dbReference type="GO" id="GO:0016791">
    <property type="term" value="F:phosphatase activity"/>
    <property type="evidence" value="ECO:0007669"/>
    <property type="project" value="TreeGrafter"/>
</dbReference>
<feature type="coiled-coil region" evidence="2">
    <location>
        <begin position="209"/>
        <end position="254"/>
    </location>
</feature>
<comment type="caution">
    <text evidence="5">The sequence shown here is derived from an EMBL/GenBank/DDBJ whole genome shotgun (WGS) entry which is preliminary data.</text>
</comment>
<feature type="transmembrane region" description="Helical" evidence="3">
    <location>
        <begin position="57"/>
        <end position="76"/>
    </location>
</feature>
<keyword evidence="3" id="KW-1133">Transmembrane helix</keyword>
<keyword evidence="1" id="KW-0378">Hydrolase</keyword>
<proteinExistence type="predicted"/>
<organism evidence="5 6">
    <name type="scientific">Marivirga aurantiaca</name>
    <dbReference type="NCBI Taxonomy" id="2802615"/>
    <lineage>
        <taxon>Bacteria</taxon>
        <taxon>Pseudomonadati</taxon>
        <taxon>Bacteroidota</taxon>
        <taxon>Cytophagia</taxon>
        <taxon>Cytophagales</taxon>
        <taxon>Marivirgaceae</taxon>
        <taxon>Marivirga</taxon>
    </lineage>
</organism>
<evidence type="ECO:0000313" key="5">
    <source>
        <dbReference type="EMBL" id="MBK6264812.1"/>
    </source>
</evidence>
<keyword evidence="6" id="KW-1185">Reference proteome</keyword>
<reference evidence="5" key="1">
    <citation type="submission" date="2021-01" db="EMBL/GenBank/DDBJ databases">
        <title>Marivirga aurantiaca sp. nov., isolated from intertidal surface sediments.</title>
        <authorList>
            <person name="Zhang M."/>
        </authorList>
    </citation>
    <scope>NUCLEOTIDE SEQUENCE</scope>
    <source>
        <strain evidence="5">S37H4</strain>
    </source>
</reference>
<dbReference type="AlphaFoldDB" id="A0A934WXN4"/>
<sequence>MNLNLTEKFGVNIGEAWKAEYKRIGSIYARWGAILVIFLFPLSIIPELSIEKPNLQVWYFFRLGPSVLVGIVFLLHQKYKFSHELLFEIIAFCLFTSAAYMVECGDWLNYVISMITVFITSAVLVILRPFYFIINFILIFIIQIAVNMVFCGMTVGDYFLLKGVNILLVVGVACFSIAAFRYYIMKNNFMHRLALQEAHFELQERNQSLLKVQKDLRFKSDQIKEQNEELTVQKEEILTQRDAMQTQKEFIEKQNRDIIGSIRYAKQIQRAMLPSQDSFKSYLPQSFIFFVPRDIVSGDFYWLTQKNGKTIVAAVDCTGHGVPGAFMSLVGENNLNQIVKQKGITDPAEILNDLHIGINETLKQTENDNQDGMDAGIVVIDKKSGIIEFAGAKSPLLVVDSSGMATEIKGDKFSIGGKNRNFKKLEFKKHTLPIEVDSSYYLFSDGFADQFGGARDKKYMTKRFRELLTEISGETLTDQKFLLQRKFEEWKNGYAQTDDVLVLGFRLD</sequence>
<dbReference type="PANTHER" id="PTHR43156:SF9">
    <property type="entry name" value="HAMP DOMAIN-CONTAINING PROTEIN"/>
    <property type="match status" value="1"/>
</dbReference>
<evidence type="ECO:0000259" key="4">
    <source>
        <dbReference type="Pfam" id="PF07228"/>
    </source>
</evidence>
<keyword evidence="2" id="KW-0175">Coiled coil</keyword>
<feature type="transmembrane region" description="Helical" evidence="3">
    <location>
        <begin position="108"/>
        <end position="127"/>
    </location>
</feature>
<dbReference type="InterPro" id="IPR001932">
    <property type="entry name" value="PPM-type_phosphatase-like_dom"/>
</dbReference>
<name>A0A934WXN4_9BACT</name>
<evidence type="ECO:0000256" key="1">
    <source>
        <dbReference type="ARBA" id="ARBA00022801"/>
    </source>
</evidence>
<dbReference type="InterPro" id="IPR052016">
    <property type="entry name" value="Bact_Sigma-Reg"/>
</dbReference>
<dbReference type="InterPro" id="IPR036457">
    <property type="entry name" value="PPM-type-like_dom_sf"/>
</dbReference>
<feature type="transmembrane region" description="Helical" evidence="3">
    <location>
        <begin position="27"/>
        <end position="45"/>
    </location>
</feature>
<dbReference type="RefSeq" id="WP_236587586.1">
    <property type="nucleotide sequence ID" value="NZ_JAEQBW010000002.1"/>
</dbReference>
<accession>A0A934WXN4</accession>
<evidence type="ECO:0000313" key="6">
    <source>
        <dbReference type="Proteomes" id="UP000611723"/>
    </source>
</evidence>
<dbReference type="Pfam" id="PF07228">
    <property type="entry name" value="SpoIIE"/>
    <property type="match status" value="1"/>
</dbReference>
<dbReference type="Proteomes" id="UP000611723">
    <property type="component" value="Unassembled WGS sequence"/>
</dbReference>
<evidence type="ECO:0000256" key="2">
    <source>
        <dbReference type="SAM" id="Coils"/>
    </source>
</evidence>